<accession>A0ABP7CJW6</accession>
<dbReference type="RefSeq" id="WP_344810612.1">
    <property type="nucleotide sequence ID" value="NZ_BAAAYX010000002.1"/>
</dbReference>
<dbReference type="InterPro" id="IPR013324">
    <property type="entry name" value="RNA_pol_sigma_r3/r4-like"/>
</dbReference>
<dbReference type="EMBL" id="BAAAYX010000002">
    <property type="protein sequence ID" value="GAA3692075.1"/>
    <property type="molecule type" value="Genomic_DNA"/>
</dbReference>
<proteinExistence type="predicted"/>
<keyword evidence="2" id="KW-1185">Reference proteome</keyword>
<evidence type="ECO:0000313" key="2">
    <source>
        <dbReference type="Proteomes" id="UP001500051"/>
    </source>
</evidence>
<reference evidence="2" key="1">
    <citation type="journal article" date="2019" name="Int. J. Syst. Evol. Microbiol.">
        <title>The Global Catalogue of Microorganisms (GCM) 10K type strain sequencing project: providing services to taxonomists for standard genome sequencing and annotation.</title>
        <authorList>
            <consortium name="The Broad Institute Genomics Platform"/>
            <consortium name="The Broad Institute Genome Sequencing Center for Infectious Disease"/>
            <person name="Wu L."/>
            <person name="Ma J."/>
        </authorList>
    </citation>
    <scope>NUCLEOTIDE SEQUENCE [LARGE SCALE GENOMIC DNA]</scope>
    <source>
        <strain evidence="2">JCM 16548</strain>
    </source>
</reference>
<sequence length="217" mass="22944">MTVYVLIGDLVGSRRSASRSAAQADLAAALRAASAVVPPVDRLEPTVGDEFQGVYADLGAATLAALLVRLHLPAPMDARCGIGVGGREVFDAAKTPMLQDGEAWWSARAALALLDEPAARARRTAYDDRHAPSVAGPAPWVNAFLVTRDALVDRLNDRSRRMLRRSLAGASQHEIAAEEQVSDSAVSQAFAKGVSAVRDAQRMLVDTSDPAVPAPPR</sequence>
<dbReference type="SUPFAM" id="SSF88659">
    <property type="entry name" value="Sigma3 and sigma4 domains of RNA polymerase sigma factors"/>
    <property type="match status" value="1"/>
</dbReference>
<evidence type="ECO:0000313" key="1">
    <source>
        <dbReference type="EMBL" id="GAA3692075.1"/>
    </source>
</evidence>
<name>A0ABP7CJW6_9ACTN</name>
<organism evidence="1 2">
    <name type="scientific">Microlunatus aurantiacus</name>
    <dbReference type="NCBI Taxonomy" id="446786"/>
    <lineage>
        <taxon>Bacteria</taxon>
        <taxon>Bacillati</taxon>
        <taxon>Actinomycetota</taxon>
        <taxon>Actinomycetes</taxon>
        <taxon>Propionibacteriales</taxon>
        <taxon>Propionibacteriaceae</taxon>
        <taxon>Microlunatus</taxon>
    </lineage>
</organism>
<dbReference type="Proteomes" id="UP001500051">
    <property type="component" value="Unassembled WGS sequence"/>
</dbReference>
<protein>
    <submittedName>
        <fullName evidence="1">SatD family protein</fullName>
    </submittedName>
</protein>
<gene>
    <name evidence="1" type="ORF">GCM10022204_04250</name>
</gene>
<comment type="caution">
    <text evidence="1">The sequence shown here is derived from an EMBL/GenBank/DDBJ whole genome shotgun (WGS) entry which is preliminary data.</text>
</comment>